<dbReference type="RefSeq" id="WP_261669819.1">
    <property type="nucleotide sequence ID" value="NZ_JARUJP010000026.1"/>
</dbReference>
<gene>
    <name evidence="1" type="ORF">P8V03_16325</name>
</gene>
<proteinExistence type="predicted"/>
<dbReference type="EMBL" id="JARUJP010000026">
    <property type="protein sequence ID" value="MDW8802713.1"/>
    <property type="molecule type" value="Genomic_DNA"/>
</dbReference>
<organism evidence="1 2">
    <name type="scientific">Clostridium tanneri</name>
    <dbReference type="NCBI Taxonomy" id="3037988"/>
    <lineage>
        <taxon>Bacteria</taxon>
        <taxon>Bacillati</taxon>
        <taxon>Bacillota</taxon>
        <taxon>Clostridia</taxon>
        <taxon>Eubacteriales</taxon>
        <taxon>Clostridiaceae</taxon>
        <taxon>Clostridium</taxon>
    </lineage>
</organism>
<evidence type="ECO:0000313" key="1">
    <source>
        <dbReference type="EMBL" id="MDW8802713.1"/>
    </source>
</evidence>
<comment type="caution">
    <text evidence="1">The sequence shown here is derived from an EMBL/GenBank/DDBJ whole genome shotgun (WGS) entry which is preliminary data.</text>
</comment>
<keyword evidence="2" id="KW-1185">Reference proteome</keyword>
<evidence type="ECO:0000313" key="2">
    <source>
        <dbReference type="Proteomes" id="UP001281656"/>
    </source>
</evidence>
<dbReference type="Proteomes" id="UP001281656">
    <property type="component" value="Unassembled WGS sequence"/>
</dbReference>
<protein>
    <submittedName>
        <fullName evidence="1">Uncharacterized protein</fullName>
    </submittedName>
</protein>
<reference evidence="1 2" key="1">
    <citation type="submission" date="2023-04" db="EMBL/GenBank/DDBJ databases">
        <title>Clostridium tannerae sp. nov., isolated from the fecal material of an alpaca.</title>
        <authorList>
            <person name="Miller S."/>
            <person name="Hendry M."/>
            <person name="King J."/>
            <person name="Sankaranarayanan K."/>
            <person name="Lawson P.A."/>
        </authorList>
    </citation>
    <scope>NUCLEOTIDE SEQUENCE [LARGE SCALE GENOMIC DNA]</scope>
    <source>
        <strain evidence="1 2">A1-XYC3</strain>
    </source>
</reference>
<accession>A0ABU4JX51</accession>
<sequence length="71" mass="8193">MLLKSHVDKDKLDKVPVGQPFVYKDIVDEAFPDEEHTSDGKRFKAEVENGVYEGVEVVKDNDKNRVLYKKL</sequence>
<name>A0ABU4JX51_9CLOT</name>